<name>A0A1B1C3W1_RHILE</name>
<sequence>MTKALINSDMIVWAADRADMNAETLSQKLKVDLDRVISWFDGTDQPSFAQAQKLAKCLHIPFGFLYLKKPPPEDLPIPDLRTVGGDLATKLDHNFRDLLKDVMFKRDWYRDFCMEIDGDELPFVSSFDLTADSRNVADDMKRVLFRDEGLDLRAVANWEAYLTLLMKKSEDAGIWVMRNGVVGSNTSRGLSVSQFRGFAISDKVIPLIFINGADAKAAQIFTLAHELAHIWLGESGVSNVQIGDSDYGTHRALERKCNQIAAEFLVPTDQFKARWVEKIPAGSNIDLNTRRFKVSRIVIARRAYDLGLISEDDYKRYYAIESKKWEEDNGSGGDFYKTLPVRNGGRFTNSVVNEAVSGRLLLRQAAALLNTQPGSIMKFHSRRQAA</sequence>
<dbReference type="EMBL" id="CP016286">
    <property type="protein sequence ID" value="ANP84475.1"/>
    <property type="molecule type" value="Genomic_DNA"/>
</dbReference>
<evidence type="ECO:0000313" key="3">
    <source>
        <dbReference type="Proteomes" id="UP000092691"/>
    </source>
</evidence>
<feature type="domain" description="IrrE N-terminal-like" evidence="1">
    <location>
        <begin position="171"/>
        <end position="303"/>
    </location>
</feature>
<reference evidence="2 3" key="1">
    <citation type="submission" date="2016-06" db="EMBL/GenBank/DDBJ databases">
        <title>Microsymbionts genomes from the relict species Vavilovia formosa.</title>
        <authorList>
            <person name="Chirak E."/>
            <person name="Kimeklis A."/>
            <person name="Andronov E."/>
        </authorList>
    </citation>
    <scope>NUCLEOTIDE SEQUENCE [LARGE SCALE GENOMIC DNA]</scope>
    <source>
        <strain evidence="2 3">Vaf10</strain>
    </source>
</reference>
<dbReference type="Pfam" id="PF06114">
    <property type="entry name" value="Peptidase_M78"/>
    <property type="match status" value="1"/>
</dbReference>
<dbReference type="PANTHER" id="PTHR43236">
    <property type="entry name" value="ANTITOXIN HIGA1"/>
    <property type="match status" value="1"/>
</dbReference>
<dbReference type="InterPro" id="IPR010982">
    <property type="entry name" value="Lambda_DNA-bd_dom_sf"/>
</dbReference>
<proteinExistence type="predicted"/>
<accession>A0A1B1C3W1</accession>
<dbReference type="GO" id="GO:0003677">
    <property type="term" value="F:DNA binding"/>
    <property type="evidence" value="ECO:0007669"/>
    <property type="project" value="UniProtKB-KW"/>
</dbReference>
<dbReference type="AlphaFoldDB" id="A0A1B1C3W1"/>
<dbReference type="Proteomes" id="UP000092691">
    <property type="component" value="Chromosome"/>
</dbReference>
<evidence type="ECO:0000313" key="2">
    <source>
        <dbReference type="EMBL" id="ANP84475.1"/>
    </source>
</evidence>
<organism evidence="2 3">
    <name type="scientific">Rhizobium leguminosarum</name>
    <dbReference type="NCBI Taxonomy" id="384"/>
    <lineage>
        <taxon>Bacteria</taxon>
        <taxon>Pseudomonadati</taxon>
        <taxon>Pseudomonadota</taxon>
        <taxon>Alphaproteobacteria</taxon>
        <taxon>Hyphomicrobiales</taxon>
        <taxon>Rhizobiaceae</taxon>
        <taxon>Rhizobium/Agrobacterium group</taxon>
        <taxon>Rhizobium</taxon>
    </lineage>
</organism>
<keyword evidence="2" id="KW-0238">DNA-binding</keyword>
<dbReference type="RefSeq" id="WP_065279123.1">
    <property type="nucleotide sequence ID" value="NZ_CP016286.1"/>
</dbReference>
<dbReference type="OrthoDB" id="9796786at2"/>
<dbReference type="SUPFAM" id="SSF47413">
    <property type="entry name" value="lambda repressor-like DNA-binding domains"/>
    <property type="match status" value="1"/>
</dbReference>
<dbReference type="InterPro" id="IPR052345">
    <property type="entry name" value="Rad_response_metalloprotease"/>
</dbReference>
<dbReference type="PANTHER" id="PTHR43236:SF2">
    <property type="entry name" value="BLL0069 PROTEIN"/>
    <property type="match status" value="1"/>
</dbReference>
<dbReference type="Gene3D" id="1.10.10.2910">
    <property type="match status" value="1"/>
</dbReference>
<protein>
    <submittedName>
        <fullName evidence="2">DNA-binding protein</fullName>
    </submittedName>
</protein>
<evidence type="ECO:0000259" key="1">
    <source>
        <dbReference type="Pfam" id="PF06114"/>
    </source>
</evidence>
<gene>
    <name evidence="2" type="ORF">BA011_01105</name>
</gene>
<dbReference type="InterPro" id="IPR010359">
    <property type="entry name" value="IrrE_HExxH"/>
</dbReference>